<evidence type="ECO:0000313" key="4">
    <source>
        <dbReference type="Proteomes" id="UP000307440"/>
    </source>
</evidence>
<reference evidence="3 4" key="1">
    <citation type="journal article" date="2019" name="Nat. Ecol. Evol.">
        <title>Megaphylogeny resolves global patterns of mushroom evolution.</title>
        <authorList>
            <person name="Varga T."/>
            <person name="Krizsan K."/>
            <person name="Foldi C."/>
            <person name="Dima B."/>
            <person name="Sanchez-Garcia M."/>
            <person name="Sanchez-Ramirez S."/>
            <person name="Szollosi G.J."/>
            <person name="Szarkandi J.G."/>
            <person name="Papp V."/>
            <person name="Albert L."/>
            <person name="Andreopoulos W."/>
            <person name="Angelini C."/>
            <person name="Antonin V."/>
            <person name="Barry K.W."/>
            <person name="Bougher N.L."/>
            <person name="Buchanan P."/>
            <person name="Buyck B."/>
            <person name="Bense V."/>
            <person name="Catcheside P."/>
            <person name="Chovatia M."/>
            <person name="Cooper J."/>
            <person name="Damon W."/>
            <person name="Desjardin D."/>
            <person name="Finy P."/>
            <person name="Geml J."/>
            <person name="Haridas S."/>
            <person name="Hughes K."/>
            <person name="Justo A."/>
            <person name="Karasinski D."/>
            <person name="Kautmanova I."/>
            <person name="Kiss B."/>
            <person name="Kocsube S."/>
            <person name="Kotiranta H."/>
            <person name="LaButti K.M."/>
            <person name="Lechner B.E."/>
            <person name="Liimatainen K."/>
            <person name="Lipzen A."/>
            <person name="Lukacs Z."/>
            <person name="Mihaltcheva S."/>
            <person name="Morgado L.N."/>
            <person name="Niskanen T."/>
            <person name="Noordeloos M.E."/>
            <person name="Ohm R.A."/>
            <person name="Ortiz-Santana B."/>
            <person name="Ovrebo C."/>
            <person name="Racz N."/>
            <person name="Riley R."/>
            <person name="Savchenko A."/>
            <person name="Shiryaev A."/>
            <person name="Soop K."/>
            <person name="Spirin V."/>
            <person name="Szebenyi C."/>
            <person name="Tomsovsky M."/>
            <person name="Tulloss R.E."/>
            <person name="Uehling J."/>
            <person name="Grigoriev I.V."/>
            <person name="Vagvolgyi C."/>
            <person name="Papp T."/>
            <person name="Martin F.M."/>
            <person name="Miettinen O."/>
            <person name="Hibbett D.S."/>
            <person name="Nagy L.G."/>
        </authorList>
    </citation>
    <scope>NUCLEOTIDE SEQUENCE [LARGE SCALE GENOMIC DNA]</scope>
    <source>
        <strain evidence="3 4">CBS 121175</strain>
    </source>
</reference>
<keyword evidence="4" id="KW-1185">Reference proteome</keyword>
<keyword evidence="2" id="KW-1133">Transmembrane helix</keyword>
<protein>
    <recommendedName>
        <fullName evidence="5">Transmembrane protein</fullName>
    </recommendedName>
</protein>
<evidence type="ECO:0000256" key="1">
    <source>
        <dbReference type="SAM" id="MobiDB-lite"/>
    </source>
</evidence>
<dbReference type="OrthoDB" id="3265734at2759"/>
<keyword evidence="2" id="KW-0812">Transmembrane</keyword>
<accession>A0A5C3KV98</accession>
<dbReference type="Proteomes" id="UP000307440">
    <property type="component" value="Unassembled WGS sequence"/>
</dbReference>
<name>A0A5C3KV98_COPMA</name>
<feature type="transmembrane region" description="Helical" evidence="2">
    <location>
        <begin position="162"/>
        <end position="182"/>
    </location>
</feature>
<dbReference type="STRING" id="230819.A0A5C3KV98"/>
<dbReference type="EMBL" id="ML210198">
    <property type="protein sequence ID" value="TFK24589.1"/>
    <property type="molecule type" value="Genomic_DNA"/>
</dbReference>
<proteinExistence type="predicted"/>
<feature type="region of interest" description="Disordered" evidence="1">
    <location>
        <begin position="189"/>
        <end position="225"/>
    </location>
</feature>
<feature type="compositionally biased region" description="Polar residues" evidence="1">
    <location>
        <begin position="204"/>
        <end position="225"/>
    </location>
</feature>
<organism evidence="3 4">
    <name type="scientific">Coprinopsis marcescibilis</name>
    <name type="common">Agaric fungus</name>
    <name type="synonym">Psathyrella marcescibilis</name>
    <dbReference type="NCBI Taxonomy" id="230819"/>
    <lineage>
        <taxon>Eukaryota</taxon>
        <taxon>Fungi</taxon>
        <taxon>Dikarya</taxon>
        <taxon>Basidiomycota</taxon>
        <taxon>Agaricomycotina</taxon>
        <taxon>Agaricomycetes</taxon>
        <taxon>Agaricomycetidae</taxon>
        <taxon>Agaricales</taxon>
        <taxon>Agaricineae</taxon>
        <taxon>Psathyrellaceae</taxon>
        <taxon>Coprinopsis</taxon>
    </lineage>
</organism>
<dbReference type="Gene3D" id="2.60.120.260">
    <property type="entry name" value="Galactose-binding domain-like"/>
    <property type="match status" value="1"/>
</dbReference>
<keyword evidence="2" id="KW-0472">Membrane</keyword>
<sequence>MTESPRVLLIDDSEPAIAYSQPEEGHHWTQHIIEASYNRTAHLTRTRGASARFKFEGSNIAVHGRLDSDGRGLSLPVSRYSVDDGPSMLYAPTLRTEQQQVAFFSSGALGPGNHTLFIVNESEGAFLWIDFFMITQNVQSPTSASSSVLCQKPPLASIGIEIAGGLLASLGFYVLLVCAYCWSRRRSQQKHGSSRPRGAPPDVTTYSDDNTPPMRSNSALESLHR</sequence>
<dbReference type="AlphaFoldDB" id="A0A5C3KV98"/>
<evidence type="ECO:0000313" key="3">
    <source>
        <dbReference type="EMBL" id="TFK24589.1"/>
    </source>
</evidence>
<gene>
    <name evidence="3" type="ORF">FA15DRAFT_412019</name>
</gene>
<evidence type="ECO:0008006" key="5">
    <source>
        <dbReference type="Google" id="ProtNLM"/>
    </source>
</evidence>
<evidence type="ECO:0000256" key="2">
    <source>
        <dbReference type="SAM" id="Phobius"/>
    </source>
</evidence>